<feature type="transmembrane region" description="Helical" evidence="13">
    <location>
        <begin position="7"/>
        <end position="27"/>
    </location>
</feature>
<feature type="transmembrane region" description="Helical" evidence="13">
    <location>
        <begin position="87"/>
        <end position="112"/>
    </location>
</feature>
<dbReference type="GO" id="GO:0008444">
    <property type="term" value="F:CDP-diacylglycerol-glycerol-3-phosphate 3-phosphatidyltransferase activity"/>
    <property type="evidence" value="ECO:0007669"/>
    <property type="project" value="UniProtKB-EC"/>
</dbReference>
<reference evidence="14" key="1">
    <citation type="submission" date="2022-08" db="EMBL/GenBank/DDBJ databases">
        <title>Complete genome of Mycoplasma iguanae type strain 2327.</title>
        <authorList>
            <person name="Spergser J."/>
        </authorList>
    </citation>
    <scope>NUCLEOTIDE SEQUENCE</scope>
    <source>
        <strain evidence="14">2327</strain>
    </source>
</reference>
<dbReference type="PANTHER" id="PTHR14269:SF62">
    <property type="entry name" value="CDP-DIACYLGLYCEROL--GLYCEROL-3-PHOSPHATE 3-PHOSPHATIDYLTRANSFERASE 1, CHLOROPLASTIC"/>
    <property type="match status" value="1"/>
</dbReference>
<dbReference type="RefSeq" id="WP_258210745.1">
    <property type="nucleotide sequence ID" value="NZ_CP102734.1"/>
</dbReference>
<evidence type="ECO:0000256" key="13">
    <source>
        <dbReference type="SAM" id="Phobius"/>
    </source>
</evidence>
<comment type="similarity">
    <text evidence="2 12">Belongs to the CDP-alcohol phosphatidyltransferase class-I family.</text>
</comment>
<organism evidence="14 15">
    <name type="scientific">Mycoplasma iguanae</name>
    <dbReference type="NCBI Taxonomy" id="292461"/>
    <lineage>
        <taxon>Bacteria</taxon>
        <taxon>Bacillati</taxon>
        <taxon>Mycoplasmatota</taxon>
        <taxon>Mollicutes</taxon>
        <taxon>Mycoplasmataceae</taxon>
        <taxon>Mycoplasma</taxon>
    </lineage>
</organism>
<dbReference type="PIRSF" id="PIRSF000847">
    <property type="entry name" value="Phos_ph_gly_syn"/>
    <property type="match status" value="1"/>
</dbReference>
<evidence type="ECO:0000256" key="11">
    <source>
        <dbReference type="NCBIfam" id="TIGR00560"/>
    </source>
</evidence>
<dbReference type="EC" id="2.7.8.5" evidence="11"/>
<feature type="transmembrane region" description="Helical" evidence="13">
    <location>
        <begin position="142"/>
        <end position="159"/>
    </location>
</feature>
<evidence type="ECO:0000313" key="14">
    <source>
        <dbReference type="EMBL" id="UVD81571.1"/>
    </source>
</evidence>
<evidence type="ECO:0000256" key="3">
    <source>
        <dbReference type="ARBA" id="ARBA00022516"/>
    </source>
</evidence>
<evidence type="ECO:0000256" key="12">
    <source>
        <dbReference type="RuleBase" id="RU003750"/>
    </source>
</evidence>
<evidence type="ECO:0000256" key="9">
    <source>
        <dbReference type="ARBA" id="ARBA00023209"/>
    </source>
</evidence>
<dbReference type="NCBIfam" id="TIGR00560">
    <property type="entry name" value="pgsA"/>
    <property type="match status" value="1"/>
</dbReference>
<dbReference type="EMBL" id="CP102734">
    <property type="protein sequence ID" value="UVD81571.1"/>
    <property type="molecule type" value="Genomic_DNA"/>
</dbReference>
<gene>
    <name evidence="14" type="primary">pgsA</name>
    <name evidence="14" type="ORF">NV226_02485</name>
</gene>
<dbReference type="Pfam" id="PF01066">
    <property type="entry name" value="CDP-OH_P_transf"/>
    <property type="match status" value="1"/>
</dbReference>
<keyword evidence="3" id="KW-0444">Lipid biosynthesis</keyword>
<accession>A0ABY5R8G4</accession>
<feature type="transmembrane region" description="Helical" evidence="13">
    <location>
        <begin position="47"/>
        <end position="66"/>
    </location>
</feature>
<dbReference type="InterPro" id="IPR048254">
    <property type="entry name" value="CDP_ALCOHOL_P_TRANSF_CS"/>
</dbReference>
<evidence type="ECO:0000313" key="15">
    <source>
        <dbReference type="Proteomes" id="UP001059252"/>
    </source>
</evidence>
<keyword evidence="8 13" id="KW-0472">Membrane</keyword>
<keyword evidence="9" id="KW-0594">Phospholipid biosynthesis</keyword>
<evidence type="ECO:0000256" key="6">
    <source>
        <dbReference type="ARBA" id="ARBA00022989"/>
    </source>
</evidence>
<feature type="transmembrane region" description="Helical" evidence="13">
    <location>
        <begin position="171"/>
        <end position="193"/>
    </location>
</feature>
<proteinExistence type="inferred from homology"/>
<evidence type="ECO:0000256" key="8">
    <source>
        <dbReference type="ARBA" id="ARBA00023136"/>
    </source>
</evidence>
<dbReference type="InterPro" id="IPR000462">
    <property type="entry name" value="CDP-OH_P_trans"/>
</dbReference>
<keyword evidence="10" id="KW-1208">Phospholipid metabolism</keyword>
<sequence length="203" mass="23619">MTLANKLTIFRIVVVIPFLICLITFWYLNKQAAAALSIKSKNIELFFIAFVLFVVAMLTDLIDGYIARKTKTVTIFGKILDPIADKIMINSTLIILSVFNFIPFWITIIFVLRDITVDGVRNFYASRNIDISASIYGKLKTFFQFVALVLIFLTILFITNIEDYKLQKIWYWLLQIPLLISLIFSLISGYLYLKPFFKKEHFK</sequence>
<dbReference type="InterPro" id="IPR050324">
    <property type="entry name" value="CDP-alcohol_PTase-I"/>
</dbReference>
<keyword evidence="7" id="KW-0443">Lipid metabolism</keyword>
<keyword evidence="15" id="KW-1185">Reference proteome</keyword>
<dbReference type="PROSITE" id="PS00379">
    <property type="entry name" value="CDP_ALCOHOL_P_TRANSF"/>
    <property type="match status" value="1"/>
</dbReference>
<evidence type="ECO:0000256" key="10">
    <source>
        <dbReference type="ARBA" id="ARBA00023264"/>
    </source>
</evidence>
<dbReference type="Gene3D" id="1.20.120.1760">
    <property type="match status" value="1"/>
</dbReference>
<evidence type="ECO:0000256" key="4">
    <source>
        <dbReference type="ARBA" id="ARBA00022679"/>
    </source>
</evidence>
<evidence type="ECO:0000256" key="1">
    <source>
        <dbReference type="ARBA" id="ARBA00004141"/>
    </source>
</evidence>
<evidence type="ECO:0000256" key="7">
    <source>
        <dbReference type="ARBA" id="ARBA00023098"/>
    </source>
</evidence>
<comment type="subcellular location">
    <subcellularLocation>
        <location evidence="1">Membrane</location>
        <topology evidence="1">Multi-pass membrane protein</topology>
    </subcellularLocation>
</comment>
<protein>
    <recommendedName>
        <fullName evidence="11">CDP-diacylglycerol--glycerol-3-phosphate 3-phosphatidyltransferase</fullName>
        <ecNumber evidence="11">2.7.8.5</ecNumber>
    </recommendedName>
</protein>
<evidence type="ECO:0000256" key="2">
    <source>
        <dbReference type="ARBA" id="ARBA00010441"/>
    </source>
</evidence>
<keyword evidence="4 12" id="KW-0808">Transferase</keyword>
<dbReference type="InterPro" id="IPR043130">
    <property type="entry name" value="CDP-OH_PTrfase_TM_dom"/>
</dbReference>
<dbReference type="PANTHER" id="PTHR14269">
    <property type="entry name" value="CDP-DIACYLGLYCEROL--GLYCEROL-3-PHOSPHATE 3-PHOSPHATIDYLTRANSFERASE-RELATED"/>
    <property type="match status" value="1"/>
</dbReference>
<keyword evidence="5 13" id="KW-0812">Transmembrane</keyword>
<evidence type="ECO:0000256" key="5">
    <source>
        <dbReference type="ARBA" id="ARBA00022692"/>
    </source>
</evidence>
<dbReference type="InterPro" id="IPR004570">
    <property type="entry name" value="Phosphatidylglycerol_P_synth"/>
</dbReference>
<dbReference type="Proteomes" id="UP001059252">
    <property type="component" value="Chromosome"/>
</dbReference>
<name>A0ABY5R8G4_9MOLU</name>
<keyword evidence="6 13" id="KW-1133">Transmembrane helix</keyword>